<dbReference type="Gene3D" id="3.30.450.30">
    <property type="entry name" value="Dynein light chain 2a, cytoplasmic"/>
    <property type="match status" value="1"/>
</dbReference>
<dbReference type="EMBL" id="CCKQ01011066">
    <property type="protein sequence ID" value="CDW82604.1"/>
    <property type="molecule type" value="Genomic_DNA"/>
</dbReference>
<dbReference type="Pfam" id="PF16672">
    <property type="entry name" value="LAMTOR5"/>
    <property type="match status" value="1"/>
</dbReference>
<organism evidence="1 2">
    <name type="scientific">Stylonychia lemnae</name>
    <name type="common">Ciliate</name>
    <dbReference type="NCBI Taxonomy" id="5949"/>
    <lineage>
        <taxon>Eukaryota</taxon>
        <taxon>Sar</taxon>
        <taxon>Alveolata</taxon>
        <taxon>Ciliophora</taxon>
        <taxon>Intramacronucleata</taxon>
        <taxon>Spirotrichea</taxon>
        <taxon>Stichotrichia</taxon>
        <taxon>Sporadotrichida</taxon>
        <taxon>Oxytrichidae</taxon>
        <taxon>Stylonychinae</taxon>
        <taxon>Stylonychia</taxon>
    </lineage>
</organism>
<evidence type="ECO:0000313" key="1">
    <source>
        <dbReference type="EMBL" id="CDW82604.1"/>
    </source>
</evidence>
<evidence type="ECO:0000313" key="2">
    <source>
        <dbReference type="Proteomes" id="UP000039865"/>
    </source>
</evidence>
<sequence>MTEIKESHKGTIGVLLVDNLGLPIESQGNFDKNLSGIVSSIMKNAARLEKILNQSGDHRGSSADITAKVYFNNENLVIRHKQGLTLAVRQAN</sequence>
<protein>
    <submittedName>
        <fullName evidence="1">Uncharacterized protein</fullName>
    </submittedName>
</protein>
<name>A0A078AK91_STYLE</name>
<gene>
    <name evidence="1" type="primary">Contig7362.g7874</name>
    <name evidence="1" type="ORF">STYLEM_11637</name>
</gene>
<dbReference type="AlphaFoldDB" id="A0A078AK91"/>
<dbReference type="Proteomes" id="UP000039865">
    <property type="component" value="Unassembled WGS sequence"/>
</dbReference>
<dbReference type="GO" id="GO:0071986">
    <property type="term" value="C:Ragulator complex"/>
    <property type="evidence" value="ECO:0007669"/>
    <property type="project" value="InterPro"/>
</dbReference>
<dbReference type="InParanoid" id="A0A078AK91"/>
<dbReference type="InterPro" id="IPR024135">
    <property type="entry name" value="LAMTOR5"/>
</dbReference>
<proteinExistence type="predicted"/>
<reference evidence="1 2" key="1">
    <citation type="submission" date="2014-06" db="EMBL/GenBank/DDBJ databases">
        <authorList>
            <person name="Swart Estienne"/>
        </authorList>
    </citation>
    <scope>NUCLEOTIDE SEQUENCE [LARGE SCALE GENOMIC DNA]</scope>
    <source>
        <strain evidence="1 2">130c</strain>
    </source>
</reference>
<accession>A0A078AK91</accession>
<keyword evidence="2" id="KW-1185">Reference proteome</keyword>